<gene>
    <name evidence="6" type="ORF">AWJ14_02460</name>
</gene>
<keyword evidence="7" id="KW-1185">Reference proteome</keyword>
<dbReference type="Gene3D" id="3.40.190.290">
    <property type="match status" value="1"/>
</dbReference>
<dbReference type="PROSITE" id="PS50931">
    <property type="entry name" value="HTH_LYSR"/>
    <property type="match status" value="1"/>
</dbReference>
<evidence type="ECO:0000313" key="7">
    <source>
        <dbReference type="Proteomes" id="UP000094795"/>
    </source>
</evidence>
<dbReference type="InterPro" id="IPR000847">
    <property type="entry name" value="LysR_HTH_N"/>
</dbReference>
<keyword evidence="3" id="KW-0238">DNA-binding</keyword>
<evidence type="ECO:0000256" key="1">
    <source>
        <dbReference type="ARBA" id="ARBA00009437"/>
    </source>
</evidence>
<evidence type="ECO:0000259" key="5">
    <source>
        <dbReference type="PROSITE" id="PS50931"/>
    </source>
</evidence>
<dbReference type="InterPro" id="IPR036390">
    <property type="entry name" value="WH_DNA-bd_sf"/>
</dbReference>
<dbReference type="Proteomes" id="UP000094795">
    <property type="component" value="Unassembled WGS sequence"/>
</dbReference>
<dbReference type="CDD" id="cd08476">
    <property type="entry name" value="PBP2_CrgA_like_7"/>
    <property type="match status" value="1"/>
</dbReference>
<dbReference type="InterPro" id="IPR005119">
    <property type="entry name" value="LysR_subst-bd"/>
</dbReference>
<dbReference type="GO" id="GO:0006351">
    <property type="term" value="P:DNA-templated transcription"/>
    <property type="evidence" value="ECO:0007669"/>
    <property type="project" value="TreeGrafter"/>
</dbReference>
<evidence type="ECO:0000256" key="3">
    <source>
        <dbReference type="ARBA" id="ARBA00023125"/>
    </source>
</evidence>
<dbReference type="Pfam" id="PF00126">
    <property type="entry name" value="HTH_1"/>
    <property type="match status" value="1"/>
</dbReference>
<dbReference type="STRING" id="1480615.AWJ14_02460"/>
<dbReference type="PANTHER" id="PTHR30537">
    <property type="entry name" value="HTH-TYPE TRANSCRIPTIONAL REGULATOR"/>
    <property type="match status" value="1"/>
</dbReference>
<dbReference type="PANTHER" id="PTHR30537:SF72">
    <property type="entry name" value="LYSR FAMILY TRANSCRIPTIONAL REGULATOR"/>
    <property type="match status" value="1"/>
</dbReference>
<reference evidence="6 7" key="1">
    <citation type="submission" date="2015-12" db="EMBL/GenBank/DDBJ databases">
        <authorList>
            <person name="Shamseldin A."/>
            <person name="Moawad H."/>
            <person name="Abd El-Rahim W.M."/>
            <person name="Sadowsky M.J."/>
        </authorList>
    </citation>
    <scope>NUCLEOTIDE SEQUENCE [LARGE SCALE GENOMIC DNA]</scope>
    <source>
        <strain evidence="6 7">JC234</strain>
    </source>
</reference>
<dbReference type="PRINTS" id="PR00039">
    <property type="entry name" value="HTHLYSR"/>
</dbReference>
<keyword evidence="4" id="KW-0804">Transcription</keyword>
<dbReference type="OrthoDB" id="9812435at2"/>
<evidence type="ECO:0000313" key="6">
    <source>
        <dbReference type="EMBL" id="OCW57691.1"/>
    </source>
</evidence>
<organism evidence="6 7">
    <name type="scientific">Hoeflea olei</name>
    <dbReference type="NCBI Taxonomy" id="1480615"/>
    <lineage>
        <taxon>Bacteria</taxon>
        <taxon>Pseudomonadati</taxon>
        <taxon>Pseudomonadota</taxon>
        <taxon>Alphaproteobacteria</taxon>
        <taxon>Hyphomicrobiales</taxon>
        <taxon>Rhizobiaceae</taxon>
        <taxon>Hoeflea</taxon>
    </lineage>
</organism>
<dbReference type="FunFam" id="1.10.10.10:FF:000001">
    <property type="entry name" value="LysR family transcriptional regulator"/>
    <property type="match status" value="1"/>
</dbReference>
<keyword evidence="2" id="KW-0805">Transcription regulation</keyword>
<feature type="domain" description="HTH lysR-type" evidence="5">
    <location>
        <begin position="1"/>
        <end position="59"/>
    </location>
</feature>
<evidence type="ECO:0000256" key="4">
    <source>
        <dbReference type="ARBA" id="ARBA00023163"/>
    </source>
</evidence>
<dbReference type="EMBL" id="LQZT01000012">
    <property type="protein sequence ID" value="OCW57691.1"/>
    <property type="molecule type" value="Genomic_DNA"/>
</dbReference>
<dbReference type="GO" id="GO:0043565">
    <property type="term" value="F:sequence-specific DNA binding"/>
    <property type="evidence" value="ECO:0007669"/>
    <property type="project" value="TreeGrafter"/>
</dbReference>
<dbReference type="SUPFAM" id="SSF46785">
    <property type="entry name" value="Winged helix' DNA-binding domain"/>
    <property type="match status" value="1"/>
</dbReference>
<dbReference type="RefSeq" id="WP_066177839.1">
    <property type="nucleotide sequence ID" value="NZ_LQZT01000012.1"/>
</dbReference>
<evidence type="ECO:0000256" key="2">
    <source>
        <dbReference type="ARBA" id="ARBA00023015"/>
    </source>
</evidence>
<comment type="similarity">
    <text evidence="1">Belongs to the LysR transcriptional regulatory family.</text>
</comment>
<accession>A0A1C1YW17</accession>
<name>A0A1C1YW17_9HYPH</name>
<dbReference type="GO" id="GO:0003700">
    <property type="term" value="F:DNA-binding transcription factor activity"/>
    <property type="evidence" value="ECO:0007669"/>
    <property type="project" value="InterPro"/>
</dbReference>
<dbReference type="SUPFAM" id="SSF53850">
    <property type="entry name" value="Periplasmic binding protein-like II"/>
    <property type="match status" value="1"/>
</dbReference>
<comment type="caution">
    <text evidence="6">The sequence shown here is derived from an EMBL/GenBank/DDBJ whole genome shotgun (WGS) entry which is preliminary data.</text>
</comment>
<proteinExistence type="inferred from homology"/>
<dbReference type="Pfam" id="PF03466">
    <property type="entry name" value="LysR_substrate"/>
    <property type="match status" value="1"/>
</dbReference>
<dbReference type="Gene3D" id="1.10.10.10">
    <property type="entry name" value="Winged helix-like DNA-binding domain superfamily/Winged helix DNA-binding domain"/>
    <property type="match status" value="1"/>
</dbReference>
<sequence>MENLGTLAAFVQAAESGSFSAAGQRLGLSSSAIGKAVGRLEEDLGVRLFQRDTRRMSLTEEGRLLLDRARRIFEEVDGARSDLARTSADAKGRLRVSMPLVGMLLMPAIEAFWTAYPNIELDLDFSDRLVDLIEERIDVALRSGTPGDSRLMRRKLGSFRLKLVASPDYLERNGTPSSPADLAGHSCLRQRFVGSQTLHAWPLQPDVPDLPVAISASAIEPLLHLVRADKGIACLPPFAVDPAIAAGELRQILSDHMTGGTEMALVWPTARQLSPRARAFIDFMAQAIRFD</sequence>
<dbReference type="AlphaFoldDB" id="A0A1C1YW17"/>
<dbReference type="InterPro" id="IPR036388">
    <property type="entry name" value="WH-like_DNA-bd_sf"/>
</dbReference>
<dbReference type="InterPro" id="IPR058163">
    <property type="entry name" value="LysR-type_TF_proteobact-type"/>
</dbReference>
<protein>
    <submittedName>
        <fullName evidence="6">LysR family transcriptional regulator</fullName>
    </submittedName>
</protein>